<dbReference type="AlphaFoldDB" id="A0A7N0TKL2"/>
<name>A0A7N0TKL2_KALFE</name>
<feature type="compositionally biased region" description="Polar residues" evidence="1">
    <location>
        <begin position="85"/>
        <end position="103"/>
    </location>
</feature>
<evidence type="ECO:0000313" key="2">
    <source>
        <dbReference type="EnsemblPlants" id="Kaladp0039s0288.1.v1.1.CDS.1"/>
    </source>
</evidence>
<evidence type="ECO:0000256" key="1">
    <source>
        <dbReference type="SAM" id="MobiDB-lite"/>
    </source>
</evidence>
<dbReference type="EnsemblPlants" id="Kaladp0039s0288.1.v1.1">
    <property type="protein sequence ID" value="Kaladp0039s0288.1.v1.1.CDS.1"/>
    <property type="gene ID" value="Kaladp0039s0288.v1.1"/>
</dbReference>
<feature type="compositionally biased region" description="Polar residues" evidence="1">
    <location>
        <begin position="37"/>
        <end position="49"/>
    </location>
</feature>
<reference evidence="2" key="1">
    <citation type="submission" date="2021-01" db="UniProtKB">
        <authorList>
            <consortium name="EnsemblPlants"/>
        </authorList>
    </citation>
    <scope>IDENTIFICATION</scope>
</reference>
<accession>A0A7N0TKL2</accession>
<feature type="compositionally biased region" description="Low complexity" evidence="1">
    <location>
        <begin position="50"/>
        <end position="70"/>
    </location>
</feature>
<organism evidence="2 3">
    <name type="scientific">Kalanchoe fedtschenkoi</name>
    <name type="common">Lavender scallops</name>
    <name type="synonym">South American air plant</name>
    <dbReference type="NCBI Taxonomy" id="63787"/>
    <lineage>
        <taxon>Eukaryota</taxon>
        <taxon>Viridiplantae</taxon>
        <taxon>Streptophyta</taxon>
        <taxon>Embryophyta</taxon>
        <taxon>Tracheophyta</taxon>
        <taxon>Spermatophyta</taxon>
        <taxon>Magnoliopsida</taxon>
        <taxon>eudicotyledons</taxon>
        <taxon>Gunneridae</taxon>
        <taxon>Pentapetalae</taxon>
        <taxon>Saxifragales</taxon>
        <taxon>Crassulaceae</taxon>
        <taxon>Kalanchoe</taxon>
    </lineage>
</organism>
<evidence type="ECO:0000313" key="3">
    <source>
        <dbReference type="Proteomes" id="UP000594263"/>
    </source>
</evidence>
<sequence>MLNYDNKFASQCIRFLVRFGDALTLVPLANKPDSKYTHLTSPVSTLNPRASSSSAVAVTPANSGGSSSSSFANPNFTQFAEAETHSSNTSFTSPTAGKKLQSTSFSFPSSLDIANLPLSDLP</sequence>
<proteinExistence type="predicted"/>
<feature type="region of interest" description="Disordered" evidence="1">
    <location>
        <begin position="35"/>
        <end position="103"/>
    </location>
</feature>
<dbReference type="Proteomes" id="UP000594263">
    <property type="component" value="Unplaced"/>
</dbReference>
<dbReference type="Gramene" id="Kaladp0039s0288.1.v1.1">
    <property type="protein sequence ID" value="Kaladp0039s0288.1.v1.1.CDS.1"/>
    <property type="gene ID" value="Kaladp0039s0288.v1.1"/>
</dbReference>
<keyword evidence="3" id="KW-1185">Reference proteome</keyword>
<protein>
    <submittedName>
        <fullName evidence="2">Uncharacterized protein</fullName>
    </submittedName>
</protein>